<dbReference type="NCBIfam" id="NF008306">
    <property type="entry name" value="PRK11098.1"/>
    <property type="match status" value="1"/>
</dbReference>
<comment type="subcellular location">
    <subcellularLocation>
        <location evidence="1">Cell membrane</location>
        <topology evidence="1">Multi-pass membrane protein</topology>
    </subcellularLocation>
</comment>
<dbReference type="InterPro" id="IPR009248">
    <property type="entry name" value="SbmA_BacA"/>
</dbReference>
<feature type="transmembrane region" description="Helical" evidence="6">
    <location>
        <begin position="145"/>
        <end position="168"/>
    </location>
</feature>
<feature type="transmembrane region" description="Helical" evidence="6">
    <location>
        <begin position="313"/>
        <end position="330"/>
    </location>
</feature>
<feature type="transmembrane region" description="Helical" evidence="6">
    <location>
        <begin position="336"/>
        <end position="357"/>
    </location>
</feature>
<evidence type="ECO:0000256" key="3">
    <source>
        <dbReference type="ARBA" id="ARBA00022692"/>
    </source>
</evidence>
<evidence type="ECO:0000256" key="1">
    <source>
        <dbReference type="ARBA" id="ARBA00004651"/>
    </source>
</evidence>
<evidence type="ECO:0000256" key="4">
    <source>
        <dbReference type="ARBA" id="ARBA00022989"/>
    </source>
</evidence>
<feature type="transmembrane region" description="Helical" evidence="6">
    <location>
        <begin position="12"/>
        <end position="30"/>
    </location>
</feature>
<dbReference type="SUPFAM" id="SSF90123">
    <property type="entry name" value="ABC transporter transmembrane region"/>
    <property type="match status" value="1"/>
</dbReference>
<keyword evidence="3 6" id="KW-0812">Transmembrane</keyword>
<dbReference type="Pfam" id="PF05992">
    <property type="entry name" value="SbmA_BacA"/>
    <property type="match status" value="1"/>
</dbReference>
<evidence type="ECO:0000256" key="2">
    <source>
        <dbReference type="ARBA" id="ARBA00022448"/>
    </source>
</evidence>
<feature type="transmembrane region" description="Helical" evidence="6">
    <location>
        <begin position="243"/>
        <end position="267"/>
    </location>
</feature>
<feature type="transmembrane region" description="Helical" evidence="6">
    <location>
        <begin position="94"/>
        <end position="116"/>
    </location>
</feature>
<evidence type="ECO:0000313" key="7">
    <source>
        <dbReference type="EMBL" id="ORM98166.1"/>
    </source>
</evidence>
<dbReference type="EMBL" id="MLJJ01000024">
    <property type="protein sequence ID" value="ORM98166.1"/>
    <property type="molecule type" value="Genomic_DNA"/>
</dbReference>
<reference evidence="7 8" key="1">
    <citation type="journal article" date="2017" name="Antonie Van Leeuwenhoek">
        <title>Phylogenomic resolution of the bacterial genus Pantoea and its relationship with Erwinia and Tatumella.</title>
        <authorList>
            <person name="Palmer M."/>
            <person name="Steenkamp E.T."/>
            <person name="Coetzee M.P."/>
            <person name="Chan W.Y."/>
            <person name="van Zyl E."/>
            <person name="De Maayer P."/>
            <person name="Coutinho T.A."/>
            <person name="Blom J."/>
            <person name="Smits T.H."/>
            <person name="Duffy B."/>
            <person name="Venter S.N."/>
        </authorList>
    </citation>
    <scope>NUCLEOTIDE SEQUENCE [LARGE SCALE GENOMIC DNA]</scope>
    <source>
        <strain evidence="7 8">LMG 5345</strain>
    </source>
</reference>
<sequence length="413" mass="47619">MFKSYFPRPALFFSSAAIWSLIAIFAWFGFADDLPSRWPALHAAMQQPLPTTAARFIAPSQLWFYGYYWIVVAIFALAWRIIDNHPWQRWSVWGSALIIFVTWFGVQVGVGVNAWYGPFYDLIQQALTKAGSVPISRFYSGIGDFLGIALISVVVGVTNSFFISHWVFRWRTAMNNYYMHNWQRLRKVEGAAQRVQEDTMRFASTLEDWGVSFLQALMTLVAFLPVLISLSHHVKDVPLLGNIPYALVIIALLWSLFGTALLALVGIKLPGLEFRNQQVEAAYRKELVYGEDNPDRATPPTVQALFSRVRFNYFRLYFHYLYFNITRILYLQVDNVFGLFVLFPSIVAGTITFGLLNRITNAFDQVRSSFQYLITSWSTLVELMSIYKRLRSFEQILQDVPHQEMLREAAENE</sequence>
<keyword evidence="4 6" id="KW-1133">Transmembrane helix</keyword>
<feature type="transmembrane region" description="Helical" evidence="6">
    <location>
        <begin position="62"/>
        <end position="82"/>
    </location>
</feature>
<feature type="transmembrane region" description="Helical" evidence="6">
    <location>
        <begin position="209"/>
        <end position="231"/>
    </location>
</feature>
<protein>
    <submittedName>
        <fullName evidence="7">Peptide transporter</fullName>
    </submittedName>
</protein>
<name>A0ABX3UQ74_9GAMM</name>
<comment type="caution">
    <text evidence="7">The sequence shown here is derived from an EMBL/GenBank/DDBJ whole genome shotgun (WGS) entry which is preliminary data.</text>
</comment>
<keyword evidence="2" id="KW-0813">Transport</keyword>
<accession>A0ABX3UQ74</accession>
<gene>
    <name evidence="7" type="ORF">HA46_13610</name>
</gene>
<proteinExistence type="predicted"/>
<dbReference type="InterPro" id="IPR050835">
    <property type="entry name" value="ABC_transporter_sub-D"/>
</dbReference>
<keyword evidence="8" id="KW-1185">Reference proteome</keyword>
<organism evidence="7 8">
    <name type="scientific">Pantoea septica</name>
    <dbReference type="NCBI Taxonomy" id="472695"/>
    <lineage>
        <taxon>Bacteria</taxon>
        <taxon>Pseudomonadati</taxon>
        <taxon>Pseudomonadota</taxon>
        <taxon>Gammaproteobacteria</taxon>
        <taxon>Enterobacterales</taxon>
        <taxon>Erwiniaceae</taxon>
        <taxon>Pantoea</taxon>
    </lineage>
</organism>
<dbReference type="Proteomes" id="UP000193785">
    <property type="component" value="Unassembled WGS sequence"/>
</dbReference>
<dbReference type="NCBIfam" id="NF009036">
    <property type="entry name" value="PRK12369.1"/>
    <property type="match status" value="1"/>
</dbReference>
<evidence type="ECO:0000256" key="6">
    <source>
        <dbReference type="SAM" id="Phobius"/>
    </source>
</evidence>
<dbReference type="PANTHER" id="PTHR11384:SF59">
    <property type="entry name" value="LYSOSOMAL COBALAMIN TRANSPORTER ABCD4"/>
    <property type="match status" value="1"/>
</dbReference>
<evidence type="ECO:0000256" key="5">
    <source>
        <dbReference type="ARBA" id="ARBA00023136"/>
    </source>
</evidence>
<evidence type="ECO:0000313" key="8">
    <source>
        <dbReference type="Proteomes" id="UP000193785"/>
    </source>
</evidence>
<keyword evidence="5 6" id="KW-0472">Membrane</keyword>
<dbReference type="PANTHER" id="PTHR11384">
    <property type="entry name" value="ATP-BINDING CASSETTE, SUB-FAMILY D MEMBER"/>
    <property type="match status" value="1"/>
</dbReference>
<dbReference type="InterPro" id="IPR036640">
    <property type="entry name" value="ABC1_TM_sf"/>
</dbReference>
<dbReference type="RefSeq" id="WP_033793225.1">
    <property type="nucleotide sequence ID" value="NZ_CAURGX010000003.1"/>
</dbReference>